<evidence type="ECO:0000256" key="12">
    <source>
        <dbReference type="ARBA" id="ARBA00023242"/>
    </source>
</evidence>
<dbReference type="PANTHER" id="PTHR12787:SF0">
    <property type="entry name" value="RIBOSOMAL RNA-PROCESSING PROTEIN 8"/>
    <property type="match status" value="1"/>
</dbReference>
<dbReference type="Gene3D" id="1.10.10.2150">
    <property type="entry name" value="Ribosomal RNA-processing protein 8, N-terminal domain"/>
    <property type="match status" value="1"/>
</dbReference>
<dbReference type="GO" id="GO:0005677">
    <property type="term" value="C:chromatin silencing complex"/>
    <property type="evidence" value="ECO:0007669"/>
    <property type="project" value="TreeGrafter"/>
</dbReference>
<comment type="function">
    <text evidence="13">Probable methyltransferase required to silence rDNA.</text>
</comment>
<keyword evidence="6 13" id="KW-0489">Methyltransferase</keyword>
<feature type="compositionally biased region" description="Basic residues" evidence="14">
    <location>
        <begin position="16"/>
        <end position="39"/>
    </location>
</feature>
<keyword evidence="5 13" id="KW-0698">rRNA processing</keyword>
<dbReference type="PANTHER" id="PTHR12787">
    <property type="entry name" value="RIBOSOMAL RNA-PROCESSING PROTEIN 8"/>
    <property type="match status" value="1"/>
</dbReference>
<dbReference type="GO" id="GO:0032259">
    <property type="term" value="P:methylation"/>
    <property type="evidence" value="ECO:0007669"/>
    <property type="project" value="UniProtKB-KW"/>
</dbReference>
<comment type="caution">
    <text evidence="15">The sequence shown here is derived from an EMBL/GenBank/DDBJ whole genome shotgun (WGS) entry which is preliminary data.</text>
</comment>
<evidence type="ECO:0000256" key="4">
    <source>
        <dbReference type="ARBA" id="ARBA00022491"/>
    </source>
</evidence>
<dbReference type="GO" id="GO:0033553">
    <property type="term" value="C:rDNA heterochromatin"/>
    <property type="evidence" value="ECO:0007669"/>
    <property type="project" value="TreeGrafter"/>
</dbReference>
<sequence>MKVKKGKASKIGPSKKPLKHNAPKIFKTKKQKGKKRSKKSSQAPVVKSVVPVEASGRVNEILSHIHQLKPVRPVAQAAAAPSQLLRPVPVPGGGTTAAEEAARRAAGLPAPSGPRGRRGRQVTQMATRSRRPPLAARRNGRKMKLAKRKLRREELLAAAETPEAKLESARFRYLNEQLYTRTGFEALKMFSRDRESFDAYHQGFRNQVAKWPVNPLDLIIKNVNKMPPSHLVVDLGCGDARLATSVRQRVLSYDLVATNERVTACDMAHLPLEDGAANVAVLCLALMGTNLVDFVMETNRILKMGGQLRIAEVASRFDSVDDFVKSLQAYGFHFISQDLSHKYFYMFSLKKVANVDRKRRKELPEITLKPCLYKRR</sequence>
<proteinExistence type="inferred from homology"/>
<evidence type="ECO:0000256" key="2">
    <source>
        <dbReference type="ARBA" id="ARBA00006301"/>
    </source>
</evidence>
<dbReference type="InterPro" id="IPR007823">
    <property type="entry name" value="RRP8"/>
</dbReference>
<dbReference type="AlphaFoldDB" id="A0A6A4VAZ7"/>
<dbReference type="Pfam" id="PF05148">
    <property type="entry name" value="Methyltransf_8"/>
    <property type="match status" value="1"/>
</dbReference>
<keyword evidence="4" id="KW-0678">Repressor</keyword>
<keyword evidence="7 13" id="KW-0808">Transferase</keyword>
<keyword evidence="8 13" id="KW-0949">S-adenosyl-L-methionine</keyword>
<evidence type="ECO:0000256" key="8">
    <source>
        <dbReference type="ARBA" id="ARBA00022691"/>
    </source>
</evidence>
<evidence type="ECO:0000256" key="11">
    <source>
        <dbReference type="ARBA" id="ARBA00023163"/>
    </source>
</evidence>
<evidence type="ECO:0000256" key="5">
    <source>
        <dbReference type="ARBA" id="ARBA00022552"/>
    </source>
</evidence>
<keyword evidence="9" id="KW-0156">Chromatin regulator</keyword>
<comment type="subcellular location">
    <subcellularLocation>
        <location evidence="1 13">Nucleus</location>
        <location evidence="1 13">Nucleolus</location>
    </subcellularLocation>
</comment>
<keyword evidence="11" id="KW-0804">Transcription</keyword>
<dbReference type="OrthoDB" id="10258825at2759"/>
<protein>
    <recommendedName>
        <fullName evidence="3 13">Ribosomal RNA-processing protein 8</fullName>
        <ecNumber evidence="13">2.1.1.-</ecNumber>
    </recommendedName>
</protein>
<feature type="region of interest" description="Disordered" evidence="14">
    <location>
        <begin position="1"/>
        <end position="48"/>
    </location>
</feature>
<dbReference type="FunFam" id="3.40.50.150:FF:000068">
    <property type="entry name" value="Ribosomal RNA-processing protein 8"/>
    <property type="match status" value="1"/>
</dbReference>
<dbReference type="GO" id="GO:0005730">
    <property type="term" value="C:nucleolus"/>
    <property type="evidence" value="ECO:0007669"/>
    <property type="project" value="UniProtKB-SubCell"/>
</dbReference>
<dbReference type="GO" id="GO:0046015">
    <property type="term" value="P:regulation of transcription by glucose"/>
    <property type="evidence" value="ECO:0007669"/>
    <property type="project" value="TreeGrafter"/>
</dbReference>
<dbReference type="InterPro" id="IPR042036">
    <property type="entry name" value="RRP8_N"/>
</dbReference>
<evidence type="ECO:0000256" key="6">
    <source>
        <dbReference type="ARBA" id="ARBA00022603"/>
    </source>
</evidence>
<comment type="similarity">
    <text evidence="2 13">Belongs to the methyltransferase superfamily. RRP8 family.</text>
</comment>
<evidence type="ECO:0000256" key="9">
    <source>
        <dbReference type="ARBA" id="ARBA00022853"/>
    </source>
</evidence>
<evidence type="ECO:0000313" key="16">
    <source>
        <dbReference type="Proteomes" id="UP000440578"/>
    </source>
</evidence>
<dbReference type="GO" id="GO:0000183">
    <property type="term" value="P:rDNA heterochromatin formation"/>
    <property type="evidence" value="ECO:0007669"/>
    <property type="project" value="TreeGrafter"/>
</dbReference>
<dbReference type="GO" id="GO:0042149">
    <property type="term" value="P:cellular response to glucose starvation"/>
    <property type="evidence" value="ECO:0007669"/>
    <property type="project" value="TreeGrafter"/>
</dbReference>
<evidence type="ECO:0000313" key="15">
    <source>
        <dbReference type="EMBL" id="KAF0293497.1"/>
    </source>
</evidence>
<dbReference type="EMBL" id="VIIS01001742">
    <property type="protein sequence ID" value="KAF0293497.1"/>
    <property type="molecule type" value="Genomic_DNA"/>
</dbReference>
<keyword evidence="10" id="KW-0805">Transcription regulation</keyword>
<dbReference type="Gene3D" id="3.40.50.150">
    <property type="entry name" value="Vaccinia Virus protein VP39"/>
    <property type="match status" value="1"/>
</dbReference>
<evidence type="ECO:0000256" key="14">
    <source>
        <dbReference type="SAM" id="MobiDB-lite"/>
    </source>
</evidence>
<dbReference type="InterPro" id="IPR029063">
    <property type="entry name" value="SAM-dependent_MTases_sf"/>
</dbReference>
<dbReference type="GO" id="GO:0006364">
    <property type="term" value="P:rRNA processing"/>
    <property type="evidence" value="ECO:0007669"/>
    <property type="project" value="UniProtKB-UniRule"/>
</dbReference>
<dbReference type="FunFam" id="1.10.10.2150:FF:000001">
    <property type="entry name" value="Ribosomal RNA-processing protein 8"/>
    <property type="match status" value="1"/>
</dbReference>
<gene>
    <name evidence="15" type="primary">RRP8</name>
    <name evidence="15" type="ORF">FJT64_000832</name>
</gene>
<organism evidence="15 16">
    <name type="scientific">Amphibalanus amphitrite</name>
    <name type="common">Striped barnacle</name>
    <name type="synonym">Balanus amphitrite</name>
    <dbReference type="NCBI Taxonomy" id="1232801"/>
    <lineage>
        <taxon>Eukaryota</taxon>
        <taxon>Metazoa</taxon>
        <taxon>Ecdysozoa</taxon>
        <taxon>Arthropoda</taxon>
        <taxon>Crustacea</taxon>
        <taxon>Multicrustacea</taxon>
        <taxon>Cirripedia</taxon>
        <taxon>Thoracica</taxon>
        <taxon>Thoracicalcarea</taxon>
        <taxon>Balanomorpha</taxon>
        <taxon>Balanoidea</taxon>
        <taxon>Balanidae</taxon>
        <taxon>Amphibalaninae</taxon>
        <taxon>Amphibalanus</taxon>
    </lineage>
</organism>
<feature type="compositionally biased region" description="Low complexity" evidence="14">
    <location>
        <begin position="96"/>
        <end position="114"/>
    </location>
</feature>
<reference evidence="15 16" key="1">
    <citation type="submission" date="2019-07" db="EMBL/GenBank/DDBJ databases">
        <title>Draft genome assembly of a fouling barnacle, Amphibalanus amphitrite (Darwin, 1854): The first reference genome for Thecostraca.</title>
        <authorList>
            <person name="Kim W."/>
        </authorList>
    </citation>
    <scope>NUCLEOTIDE SEQUENCE [LARGE SCALE GENOMIC DNA]</scope>
    <source>
        <strain evidence="15">SNU_AA5</strain>
        <tissue evidence="15">Soma without cirri and trophi</tissue>
    </source>
</reference>
<dbReference type="Proteomes" id="UP000440578">
    <property type="component" value="Unassembled WGS sequence"/>
</dbReference>
<feature type="region of interest" description="Disordered" evidence="14">
    <location>
        <begin position="85"/>
        <end position="144"/>
    </location>
</feature>
<dbReference type="GO" id="GO:0008168">
    <property type="term" value="F:methyltransferase activity"/>
    <property type="evidence" value="ECO:0007669"/>
    <property type="project" value="UniProtKB-KW"/>
</dbReference>
<evidence type="ECO:0000256" key="13">
    <source>
        <dbReference type="RuleBase" id="RU365074"/>
    </source>
</evidence>
<evidence type="ECO:0000256" key="7">
    <source>
        <dbReference type="ARBA" id="ARBA00022679"/>
    </source>
</evidence>
<keyword evidence="16" id="KW-1185">Reference proteome</keyword>
<evidence type="ECO:0000256" key="10">
    <source>
        <dbReference type="ARBA" id="ARBA00023015"/>
    </source>
</evidence>
<dbReference type="SUPFAM" id="SSF53335">
    <property type="entry name" value="S-adenosyl-L-methionine-dependent methyltransferases"/>
    <property type="match status" value="1"/>
</dbReference>
<keyword evidence="12 13" id="KW-0539">Nucleus</keyword>
<evidence type="ECO:0000256" key="3">
    <source>
        <dbReference type="ARBA" id="ARBA00020203"/>
    </source>
</evidence>
<evidence type="ECO:0000256" key="1">
    <source>
        <dbReference type="ARBA" id="ARBA00004604"/>
    </source>
</evidence>
<accession>A0A6A4VAZ7</accession>
<dbReference type="EC" id="2.1.1.-" evidence="13"/>
<name>A0A6A4VAZ7_AMPAM</name>